<feature type="domain" description="Reverse transcriptase" evidence="5">
    <location>
        <begin position="218"/>
        <end position="287"/>
    </location>
</feature>
<dbReference type="AlphaFoldDB" id="A0A6S7GA48"/>
<evidence type="ECO:0000256" key="4">
    <source>
        <dbReference type="ARBA" id="ARBA00022759"/>
    </source>
</evidence>
<dbReference type="PANTHER" id="PTHR37984">
    <property type="entry name" value="PROTEIN CBG26694"/>
    <property type="match status" value="1"/>
</dbReference>
<dbReference type="InterPro" id="IPR043502">
    <property type="entry name" value="DNA/RNA_pol_sf"/>
</dbReference>
<dbReference type="PANTHER" id="PTHR37984:SF5">
    <property type="entry name" value="PROTEIN NYNRIN-LIKE"/>
    <property type="match status" value="1"/>
</dbReference>
<dbReference type="CDD" id="cd01647">
    <property type="entry name" value="RT_LTR"/>
    <property type="match status" value="1"/>
</dbReference>
<dbReference type="InterPro" id="IPR000477">
    <property type="entry name" value="RT_dom"/>
</dbReference>
<keyword evidence="3" id="KW-0540">Nuclease</keyword>
<dbReference type="InterPro" id="IPR050951">
    <property type="entry name" value="Retrovirus_Pol_polyprotein"/>
</dbReference>
<dbReference type="SUPFAM" id="SSF56672">
    <property type="entry name" value="DNA/RNA polymerases"/>
    <property type="match status" value="1"/>
</dbReference>
<sequence>MYKVGGTNKHTLKYILKITVYNTGAGISIISKETFDDNFNNISLKPCSTLLHTYTGDSIKVRGQFNASVNYNGQRMSLPLVVVDGSGPSLFGRDWLAKIKVDWKRIFNVSVPTIPKLSAAVTNRLHATIQSYSEVFKQGLRTIKGINAKLEVTNDAYPKFSLKSAVDEEYDRLEREGIIEKEEFSEWATPMVHIPKADNTTRSCGDYAVTVNPQLQVPHYQIPLPEDVFQKLRGGKLFSKLDMKNAYQQLLLHDESQQYMTIHTHRGLYRYKRLPFGIAASPAIFQHVWMLFYKASTM</sequence>
<gene>
    <name evidence="6" type="ORF">PACLA_8A061974</name>
</gene>
<dbReference type="GO" id="GO:0016779">
    <property type="term" value="F:nucleotidyltransferase activity"/>
    <property type="evidence" value="ECO:0007669"/>
    <property type="project" value="UniProtKB-KW"/>
</dbReference>
<dbReference type="Pfam" id="PF00078">
    <property type="entry name" value="RVT_1"/>
    <property type="match status" value="1"/>
</dbReference>
<dbReference type="Proteomes" id="UP001152795">
    <property type="component" value="Unassembled WGS sequence"/>
</dbReference>
<dbReference type="SUPFAM" id="SSF50630">
    <property type="entry name" value="Acid proteases"/>
    <property type="match status" value="1"/>
</dbReference>
<keyword evidence="4" id="KW-0255">Endonuclease</keyword>
<reference evidence="6" key="1">
    <citation type="submission" date="2020-04" db="EMBL/GenBank/DDBJ databases">
        <authorList>
            <person name="Alioto T."/>
            <person name="Alioto T."/>
            <person name="Gomez Garrido J."/>
        </authorList>
    </citation>
    <scope>NUCLEOTIDE SEQUENCE</scope>
    <source>
        <strain evidence="6">A484AB</strain>
    </source>
</reference>
<evidence type="ECO:0000256" key="3">
    <source>
        <dbReference type="ARBA" id="ARBA00022722"/>
    </source>
</evidence>
<comment type="caution">
    <text evidence="6">The sequence shown here is derived from an EMBL/GenBank/DDBJ whole genome shotgun (WGS) entry which is preliminary data.</text>
</comment>
<dbReference type="Gene3D" id="3.10.10.10">
    <property type="entry name" value="HIV Type 1 Reverse Transcriptase, subunit A, domain 1"/>
    <property type="match status" value="1"/>
</dbReference>
<name>A0A6S7GA48_PARCT</name>
<keyword evidence="7" id="KW-1185">Reference proteome</keyword>
<evidence type="ECO:0000313" key="6">
    <source>
        <dbReference type="EMBL" id="CAB3985346.1"/>
    </source>
</evidence>
<keyword evidence="1" id="KW-0808">Transferase</keyword>
<keyword evidence="4" id="KW-0378">Hydrolase</keyword>
<dbReference type="Gene3D" id="3.30.70.270">
    <property type="match status" value="1"/>
</dbReference>
<protein>
    <recommendedName>
        <fullName evidence="5">Reverse transcriptase domain-containing protein</fullName>
    </recommendedName>
</protein>
<dbReference type="InterPro" id="IPR043128">
    <property type="entry name" value="Rev_trsase/Diguanyl_cyclase"/>
</dbReference>
<evidence type="ECO:0000256" key="2">
    <source>
        <dbReference type="ARBA" id="ARBA00022695"/>
    </source>
</evidence>
<evidence type="ECO:0000259" key="5">
    <source>
        <dbReference type="Pfam" id="PF00078"/>
    </source>
</evidence>
<accession>A0A6S7GA48</accession>
<keyword evidence="2" id="KW-0548">Nucleotidyltransferase</keyword>
<dbReference type="OrthoDB" id="5987109at2759"/>
<dbReference type="GO" id="GO:0004519">
    <property type="term" value="F:endonuclease activity"/>
    <property type="evidence" value="ECO:0007669"/>
    <property type="project" value="UniProtKB-KW"/>
</dbReference>
<evidence type="ECO:0000256" key="1">
    <source>
        <dbReference type="ARBA" id="ARBA00022679"/>
    </source>
</evidence>
<dbReference type="Gene3D" id="2.40.70.10">
    <property type="entry name" value="Acid Proteases"/>
    <property type="match status" value="1"/>
</dbReference>
<organism evidence="6 7">
    <name type="scientific">Paramuricea clavata</name>
    <name type="common">Red gorgonian</name>
    <name type="synonym">Violescent sea-whip</name>
    <dbReference type="NCBI Taxonomy" id="317549"/>
    <lineage>
        <taxon>Eukaryota</taxon>
        <taxon>Metazoa</taxon>
        <taxon>Cnidaria</taxon>
        <taxon>Anthozoa</taxon>
        <taxon>Octocorallia</taxon>
        <taxon>Malacalcyonacea</taxon>
        <taxon>Plexauridae</taxon>
        <taxon>Paramuricea</taxon>
    </lineage>
</organism>
<dbReference type="EMBL" id="CACRXK020000860">
    <property type="protein sequence ID" value="CAB3985346.1"/>
    <property type="molecule type" value="Genomic_DNA"/>
</dbReference>
<proteinExistence type="predicted"/>
<evidence type="ECO:0000313" key="7">
    <source>
        <dbReference type="Proteomes" id="UP001152795"/>
    </source>
</evidence>
<dbReference type="InterPro" id="IPR021109">
    <property type="entry name" value="Peptidase_aspartic_dom_sf"/>
</dbReference>